<dbReference type="HAMAP" id="MF_01965">
    <property type="entry name" value="NADHX_dehydratase"/>
    <property type="match status" value="1"/>
</dbReference>
<keyword evidence="5 6" id="KW-0456">Lyase</keyword>
<evidence type="ECO:0000256" key="5">
    <source>
        <dbReference type="ARBA" id="ARBA00023239"/>
    </source>
</evidence>
<dbReference type="AlphaFoldDB" id="A0A099YDH0"/>
<feature type="domain" description="YjeF C-terminal" evidence="7">
    <location>
        <begin position="5"/>
        <end position="275"/>
    </location>
</feature>
<dbReference type="EMBL" id="JROC01000022">
    <property type="protein sequence ID" value="KGL67432.1"/>
    <property type="molecule type" value="Genomic_DNA"/>
</dbReference>
<comment type="catalytic activity">
    <reaction evidence="6">
        <text>(6S)-NADPHX + ADP = AMP + phosphate + NADPH + H(+)</text>
        <dbReference type="Rhea" id="RHEA:32235"/>
        <dbReference type="ChEBI" id="CHEBI:15378"/>
        <dbReference type="ChEBI" id="CHEBI:43474"/>
        <dbReference type="ChEBI" id="CHEBI:57783"/>
        <dbReference type="ChEBI" id="CHEBI:64076"/>
        <dbReference type="ChEBI" id="CHEBI:456215"/>
        <dbReference type="ChEBI" id="CHEBI:456216"/>
        <dbReference type="EC" id="4.2.1.136"/>
    </reaction>
</comment>
<dbReference type="EC" id="4.2.1.136" evidence="6"/>
<dbReference type="PANTHER" id="PTHR12592:SF0">
    <property type="entry name" value="ATP-DEPENDENT (S)-NAD(P)H-HYDRATE DEHYDRATASE"/>
    <property type="match status" value="1"/>
</dbReference>
<feature type="binding site" evidence="6">
    <location>
        <begin position="188"/>
        <end position="192"/>
    </location>
    <ligand>
        <name>AMP</name>
        <dbReference type="ChEBI" id="CHEBI:456215"/>
    </ligand>
</feature>
<dbReference type="GO" id="GO:0016301">
    <property type="term" value="F:kinase activity"/>
    <property type="evidence" value="ECO:0007669"/>
    <property type="project" value="UniProtKB-KW"/>
</dbReference>
<keyword evidence="3 6" id="KW-0521">NADP</keyword>
<dbReference type="NCBIfam" id="TIGR00196">
    <property type="entry name" value="yjeF_cterm"/>
    <property type="match status" value="1"/>
</dbReference>
<keyword evidence="8" id="KW-0808">Transferase</keyword>
<comment type="similarity">
    <text evidence="6">Belongs to the NnrD/CARKD family.</text>
</comment>
<feature type="binding site" evidence="6">
    <location>
        <position position="217"/>
    </location>
    <ligand>
        <name>(6S)-NADPHX</name>
        <dbReference type="ChEBI" id="CHEBI:64076"/>
    </ligand>
</feature>
<dbReference type="PROSITE" id="PS01050">
    <property type="entry name" value="YJEF_C_2"/>
    <property type="match status" value="1"/>
</dbReference>
<feature type="binding site" evidence="6">
    <location>
        <position position="154"/>
    </location>
    <ligand>
        <name>(6S)-NADPHX</name>
        <dbReference type="ChEBI" id="CHEBI:64076"/>
    </ligand>
</feature>
<dbReference type="Proteomes" id="UP000030001">
    <property type="component" value="Unassembled WGS sequence"/>
</dbReference>
<reference evidence="8 10" key="1">
    <citation type="submission" date="2014-09" db="EMBL/GenBank/DDBJ databases">
        <title>Lactobacillus mucosae CRL573 Genome Sequencing.</title>
        <authorList>
            <person name="Bleckwedel J."/>
            <person name="Teran L.C."/>
            <person name="Bonacina J."/>
            <person name="Saavedra L."/>
            <person name="Mozzi F.B."/>
            <person name="Raya R.R."/>
        </authorList>
    </citation>
    <scope>NUCLEOTIDE SEQUENCE [LARGE SCALE GENOMIC DNA]</scope>
    <source>
        <strain evidence="8 10">CRL573</strain>
    </source>
</reference>
<sequence>MQNLDESILQKVIKARPQESFKGTFGKIVLVGGNENFGGAIIMATTAAVYGGTGLVTAATDPANSAALHAQLPEAMFADFNDDQLVGDLIVAADTVVVGPGLGDNAQSLHILKNVFEYVHDGQTLVIDGSAITLMARENLKQPACQISVIYTPHQMEWQRLSGIKIADQSVENNQKAVQKLNATVVLKKHHTEIYHDDQVFKLPIGSAAQAVGGMGDTLAGMVGSFTAEFKDAGLDAVLAAVYAHSAVADQIAENQYIVLPHQISHALPAFMKKVADQNTETHIGFMN</sequence>
<evidence type="ECO:0000256" key="6">
    <source>
        <dbReference type="HAMAP-Rule" id="MF_01965"/>
    </source>
</evidence>
<dbReference type="GO" id="GO:0110051">
    <property type="term" value="P:metabolite repair"/>
    <property type="evidence" value="ECO:0007669"/>
    <property type="project" value="TreeGrafter"/>
</dbReference>
<evidence type="ECO:0000259" key="7">
    <source>
        <dbReference type="PROSITE" id="PS51383"/>
    </source>
</evidence>
<evidence type="ECO:0000256" key="2">
    <source>
        <dbReference type="ARBA" id="ARBA00022840"/>
    </source>
</evidence>
<name>A0A099YDH0_LIMMU</name>
<evidence type="ECO:0000313" key="8">
    <source>
        <dbReference type="EMBL" id="KGL67432.1"/>
    </source>
</evidence>
<proteinExistence type="inferred from homology"/>
<feature type="binding site" evidence="6">
    <location>
        <position position="101"/>
    </location>
    <ligand>
        <name>(6S)-NADPHX</name>
        <dbReference type="ChEBI" id="CHEBI:64076"/>
    </ligand>
</feature>
<reference evidence="9 11" key="2">
    <citation type="submission" date="2019-06" db="EMBL/GenBank/DDBJ databases">
        <authorList>
            <person name="Rodrigo-Torres L."/>
            <person name="Arahal R. D."/>
            <person name="Lucena T."/>
        </authorList>
    </citation>
    <scope>NUCLEOTIDE SEQUENCE [LARGE SCALE GENOMIC DNA]</scope>
    <source>
        <strain evidence="9 11">INIA P508</strain>
    </source>
</reference>
<comment type="function">
    <text evidence="6">Catalyzes the dehydration of the S-form of NAD(P)HX at the expense of ADP, which is converted to AMP. Together with NAD(P)HX epimerase, which catalyzes the epimerization of the S- and R-forms, the enzyme allows the repair of both epimers of NAD(P)HX, a damaged form of NAD(P)H that is a result of enzymatic or heat-dependent hydration.</text>
</comment>
<dbReference type="InterPro" id="IPR029056">
    <property type="entry name" value="Ribokinase-like"/>
</dbReference>
<dbReference type="PROSITE" id="PS51383">
    <property type="entry name" value="YJEF_C_3"/>
    <property type="match status" value="1"/>
</dbReference>
<dbReference type="SUPFAM" id="SSF53613">
    <property type="entry name" value="Ribokinase-like"/>
    <property type="match status" value="1"/>
</dbReference>
<feature type="binding site" evidence="6">
    <location>
        <position position="216"/>
    </location>
    <ligand>
        <name>AMP</name>
        <dbReference type="ChEBI" id="CHEBI:456215"/>
    </ligand>
</feature>
<dbReference type="CDD" id="cd01171">
    <property type="entry name" value="YXKO-related"/>
    <property type="match status" value="1"/>
</dbReference>
<evidence type="ECO:0000313" key="9">
    <source>
        <dbReference type="EMBL" id="VTZ88395.1"/>
    </source>
</evidence>
<comment type="catalytic activity">
    <reaction evidence="6">
        <text>(6S)-NADHX + ADP = AMP + phosphate + NADH + H(+)</text>
        <dbReference type="Rhea" id="RHEA:32223"/>
        <dbReference type="ChEBI" id="CHEBI:15378"/>
        <dbReference type="ChEBI" id="CHEBI:43474"/>
        <dbReference type="ChEBI" id="CHEBI:57945"/>
        <dbReference type="ChEBI" id="CHEBI:64074"/>
        <dbReference type="ChEBI" id="CHEBI:456215"/>
        <dbReference type="ChEBI" id="CHEBI:456216"/>
        <dbReference type="EC" id="4.2.1.136"/>
    </reaction>
</comment>
<dbReference type="Gene3D" id="3.40.1190.20">
    <property type="match status" value="1"/>
</dbReference>
<accession>A0A099YDH0</accession>
<dbReference type="Proteomes" id="UP000365705">
    <property type="component" value="Unassembled WGS sequence"/>
</dbReference>
<comment type="subunit">
    <text evidence="6">Homotetramer.</text>
</comment>
<keyword evidence="1 6" id="KW-0547">Nucleotide-binding</keyword>
<keyword evidence="2 6" id="KW-0067">ATP-binding</keyword>
<dbReference type="InterPro" id="IPR000631">
    <property type="entry name" value="CARKD"/>
</dbReference>
<keyword evidence="4 6" id="KW-0520">NAD</keyword>
<dbReference type="GO" id="GO:0052856">
    <property type="term" value="F:NAD(P)HX epimerase activity"/>
    <property type="evidence" value="ECO:0007669"/>
    <property type="project" value="TreeGrafter"/>
</dbReference>
<feature type="binding site" evidence="6">
    <location>
        <position position="40"/>
    </location>
    <ligand>
        <name>(6S)-NADPHX</name>
        <dbReference type="ChEBI" id="CHEBI:64076"/>
    </ligand>
</feature>
<keyword evidence="8" id="KW-0418">Kinase</keyword>
<protein>
    <recommendedName>
        <fullName evidence="6">ADP-dependent (S)-NAD(P)H-hydrate dehydratase</fullName>
        <ecNumber evidence="6">4.2.1.136</ecNumber>
    </recommendedName>
    <alternativeName>
        <fullName evidence="6">ADP-dependent NAD(P)HX dehydratase</fullName>
    </alternativeName>
</protein>
<dbReference type="EMBL" id="CABFNH010000003">
    <property type="protein sequence ID" value="VTZ88395.1"/>
    <property type="molecule type" value="Genomic_DNA"/>
</dbReference>
<organism evidence="8 10">
    <name type="scientific">Limosilactobacillus mucosae</name>
    <name type="common">Lactobacillus mucosae</name>
    <dbReference type="NCBI Taxonomy" id="97478"/>
    <lineage>
        <taxon>Bacteria</taxon>
        <taxon>Bacillati</taxon>
        <taxon>Bacillota</taxon>
        <taxon>Bacilli</taxon>
        <taxon>Lactobacillales</taxon>
        <taxon>Lactobacillaceae</taxon>
        <taxon>Limosilactobacillus</taxon>
    </lineage>
</organism>
<gene>
    <name evidence="6 9" type="primary">nnrD</name>
    <name evidence="9" type="ORF">LMUP508_00295</name>
    <name evidence="8" type="ORF">LX03_01570</name>
</gene>
<evidence type="ECO:0000313" key="11">
    <source>
        <dbReference type="Proteomes" id="UP000365705"/>
    </source>
</evidence>
<evidence type="ECO:0000256" key="1">
    <source>
        <dbReference type="ARBA" id="ARBA00022741"/>
    </source>
</evidence>
<dbReference type="GO" id="GO:0046496">
    <property type="term" value="P:nicotinamide nucleotide metabolic process"/>
    <property type="evidence" value="ECO:0007669"/>
    <property type="project" value="UniProtKB-UniRule"/>
</dbReference>
<dbReference type="PANTHER" id="PTHR12592">
    <property type="entry name" value="ATP-DEPENDENT (S)-NAD(P)H-HYDRATE DEHYDRATASE FAMILY MEMBER"/>
    <property type="match status" value="1"/>
</dbReference>
<dbReference type="InterPro" id="IPR017953">
    <property type="entry name" value="Carbohydrate_kinase_pred_CS"/>
</dbReference>
<dbReference type="Pfam" id="PF01256">
    <property type="entry name" value="Carb_kinase"/>
    <property type="match status" value="1"/>
</dbReference>
<dbReference type="GO" id="GO:0005524">
    <property type="term" value="F:ATP binding"/>
    <property type="evidence" value="ECO:0007669"/>
    <property type="project" value="UniProtKB-KW"/>
</dbReference>
<dbReference type="RefSeq" id="WP_034539203.1">
    <property type="nucleotide sequence ID" value="NZ_CABFNH010000003.1"/>
</dbReference>
<evidence type="ECO:0000256" key="4">
    <source>
        <dbReference type="ARBA" id="ARBA00023027"/>
    </source>
</evidence>
<dbReference type="GO" id="GO:0052855">
    <property type="term" value="F:ADP-dependent NAD(P)H-hydrate dehydratase activity"/>
    <property type="evidence" value="ECO:0007669"/>
    <property type="project" value="UniProtKB-UniRule"/>
</dbReference>
<evidence type="ECO:0000256" key="3">
    <source>
        <dbReference type="ARBA" id="ARBA00022857"/>
    </source>
</evidence>
<evidence type="ECO:0000313" key="10">
    <source>
        <dbReference type="Proteomes" id="UP000030001"/>
    </source>
</evidence>
<comment type="cofactor">
    <cofactor evidence="6">
        <name>Mg(2+)</name>
        <dbReference type="ChEBI" id="CHEBI:18420"/>
    </cofactor>
</comment>